<accession>A0A5C8PB10</accession>
<keyword evidence="3" id="KW-0813">Transport</keyword>
<feature type="signal peptide" evidence="5">
    <location>
        <begin position="1"/>
        <end position="24"/>
    </location>
</feature>
<dbReference type="PANTHER" id="PTHR30290:SF9">
    <property type="entry name" value="OLIGOPEPTIDE-BINDING PROTEIN APPA"/>
    <property type="match status" value="1"/>
</dbReference>
<evidence type="ECO:0000313" key="7">
    <source>
        <dbReference type="EMBL" id="TXL70991.1"/>
    </source>
</evidence>
<evidence type="ECO:0000256" key="5">
    <source>
        <dbReference type="SAM" id="SignalP"/>
    </source>
</evidence>
<dbReference type="GO" id="GO:1904680">
    <property type="term" value="F:peptide transmembrane transporter activity"/>
    <property type="evidence" value="ECO:0007669"/>
    <property type="project" value="TreeGrafter"/>
</dbReference>
<keyword evidence="4 5" id="KW-0732">Signal</keyword>
<comment type="subcellular location">
    <subcellularLocation>
        <location evidence="1">Periplasm</location>
    </subcellularLocation>
</comment>
<evidence type="ECO:0000256" key="3">
    <source>
        <dbReference type="ARBA" id="ARBA00022448"/>
    </source>
</evidence>
<sequence>MICRKAGAALALALSLAAAPLPLAAQELKVGLSTEPSSLDPQYHNLSPNNQIALHLFEALVAQDPAQNLQPALAVSWKAIDDTTWEFKLREGVTFHDGSPFTAEDVVFTIDRAAKVPNAPSPFTQFTKQIVGIDVVDPMTVRLRTAAPAPLLPVDMTGIRIMSKKAASGPAPEGKTTEQLNRGEGLVGTGPFKFVEWSRGNQLVLERNDAYWGPKPAWKKVIFRPLPNAATRVAGLLSGDVDFIENPPTVDLPKLASNERVTLARALSNRVIYIHLDQFAEPTPGIPDTNGKNPLKDKNVRHALSLALDRTAIVQRIMEGFAVPAADLLPSPMFGTRKDTPVEKVDVARAKKLLADAGYPNGFSITLGTPNGRYINDAKVAETIAALWTRAGVKTQIEASAPPVFFKNRDEHKYSAYLAGWGATTGEMSDPLRALVATPNRERGMGGTNKGRYSNPAVDAKLVEAMRTVDDEKRRTLLQEASKLAMDDYGILPLHFEVSVWAMKKGLTYTGRADQYTLAYLVAPAQ</sequence>
<dbReference type="GO" id="GO:0015833">
    <property type="term" value="P:peptide transport"/>
    <property type="evidence" value="ECO:0007669"/>
    <property type="project" value="TreeGrafter"/>
</dbReference>
<dbReference type="Gene3D" id="3.90.76.10">
    <property type="entry name" value="Dipeptide-binding Protein, Domain 1"/>
    <property type="match status" value="1"/>
</dbReference>
<comment type="similarity">
    <text evidence="2">Belongs to the bacterial solute-binding protein 5 family.</text>
</comment>
<comment type="caution">
    <text evidence="7">The sequence shown here is derived from an EMBL/GenBank/DDBJ whole genome shotgun (WGS) entry which is preliminary data.</text>
</comment>
<dbReference type="RefSeq" id="WP_147851098.1">
    <property type="nucleotide sequence ID" value="NZ_VDUZ01000050.1"/>
</dbReference>
<proteinExistence type="inferred from homology"/>
<dbReference type="AlphaFoldDB" id="A0A5C8PB10"/>
<evidence type="ECO:0000256" key="1">
    <source>
        <dbReference type="ARBA" id="ARBA00004418"/>
    </source>
</evidence>
<dbReference type="PIRSF" id="PIRSF002741">
    <property type="entry name" value="MppA"/>
    <property type="match status" value="1"/>
</dbReference>
<dbReference type="Pfam" id="PF00496">
    <property type="entry name" value="SBP_bac_5"/>
    <property type="match status" value="1"/>
</dbReference>
<feature type="domain" description="Solute-binding protein family 5" evidence="6">
    <location>
        <begin position="69"/>
        <end position="438"/>
    </location>
</feature>
<dbReference type="PANTHER" id="PTHR30290">
    <property type="entry name" value="PERIPLASMIC BINDING COMPONENT OF ABC TRANSPORTER"/>
    <property type="match status" value="1"/>
</dbReference>
<dbReference type="InterPro" id="IPR030678">
    <property type="entry name" value="Peptide/Ni-bd"/>
</dbReference>
<name>A0A5C8PB10_9HYPH</name>
<gene>
    <name evidence="7" type="ORF">FHP25_32125</name>
</gene>
<reference evidence="7 8" key="1">
    <citation type="submission" date="2019-06" db="EMBL/GenBank/DDBJ databases">
        <title>New taxonomy in bacterial strain CC-CFT640, isolated from vineyard.</title>
        <authorList>
            <person name="Lin S.-Y."/>
            <person name="Tsai C.-F."/>
            <person name="Young C.-C."/>
        </authorList>
    </citation>
    <scope>NUCLEOTIDE SEQUENCE [LARGE SCALE GENOMIC DNA]</scope>
    <source>
        <strain evidence="7 8">CC-CFT640</strain>
    </source>
</reference>
<dbReference type="CDD" id="cd08498">
    <property type="entry name" value="PBP2_NikA_DppA_OppA_like_2"/>
    <property type="match status" value="1"/>
</dbReference>
<dbReference type="InterPro" id="IPR039424">
    <property type="entry name" value="SBP_5"/>
</dbReference>
<evidence type="ECO:0000313" key="8">
    <source>
        <dbReference type="Proteomes" id="UP000321638"/>
    </source>
</evidence>
<dbReference type="Proteomes" id="UP000321638">
    <property type="component" value="Unassembled WGS sequence"/>
</dbReference>
<dbReference type="EMBL" id="VDUZ01000050">
    <property type="protein sequence ID" value="TXL70991.1"/>
    <property type="molecule type" value="Genomic_DNA"/>
</dbReference>
<dbReference type="SUPFAM" id="SSF53850">
    <property type="entry name" value="Periplasmic binding protein-like II"/>
    <property type="match status" value="1"/>
</dbReference>
<dbReference type="GO" id="GO:0030288">
    <property type="term" value="C:outer membrane-bounded periplasmic space"/>
    <property type="evidence" value="ECO:0007669"/>
    <property type="project" value="UniProtKB-ARBA"/>
</dbReference>
<dbReference type="GO" id="GO:0043190">
    <property type="term" value="C:ATP-binding cassette (ABC) transporter complex"/>
    <property type="evidence" value="ECO:0007669"/>
    <property type="project" value="InterPro"/>
</dbReference>
<evidence type="ECO:0000256" key="4">
    <source>
        <dbReference type="ARBA" id="ARBA00022729"/>
    </source>
</evidence>
<evidence type="ECO:0000256" key="2">
    <source>
        <dbReference type="ARBA" id="ARBA00005695"/>
    </source>
</evidence>
<keyword evidence="8" id="KW-1185">Reference proteome</keyword>
<organism evidence="7 8">
    <name type="scientific">Vineibacter terrae</name>
    <dbReference type="NCBI Taxonomy" id="2586908"/>
    <lineage>
        <taxon>Bacteria</taxon>
        <taxon>Pseudomonadati</taxon>
        <taxon>Pseudomonadota</taxon>
        <taxon>Alphaproteobacteria</taxon>
        <taxon>Hyphomicrobiales</taxon>
        <taxon>Vineibacter</taxon>
    </lineage>
</organism>
<dbReference type="Gene3D" id="3.10.105.10">
    <property type="entry name" value="Dipeptide-binding Protein, Domain 3"/>
    <property type="match status" value="1"/>
</dbReference>
<dbReference type="Gene3D" id="3.40.190.10">
    <property type="entry name" value="Periplasmic binding protein-like II"/>
    <property type="match status" value="1"/>
</dbReference>
<protein>
    <submittedName>
        <fullName evidence="7">ABC transporter substrate-binding protein</fullName>
    </submittedName>
</protein>
<evidence type="ECO:0000259" key="6">
    <source>
        <dbReference type="Pfam" id="PF00496"/>
    </source>
</evidence>
<feature type="chain" id="PRO_5023086627" evidence="5">
    <location>
        <begin position="25"/>
        <end position="526"/>
    </location>
</feature>
<dbReference type="OrthoDB" id="9773508at2"/>
<dbReference type="InterPro" id="IPR000914">
    <property type="entry name" value="SBP_5_dom"/>
</dbReference>